<feature type="coiled-coil region" evidence="6">
    <location>
        <begin position="268"/>
        <end position="300"/>
    </location>
</feature>
<keyword evidence="4 5" id="KW-0342">GTP-binding</keyword>
<accession>A0ABN7RRE6</accession>
<name>A0ABN7RRE6_OIKDI</name>
<evidence type="ECO:0000256" key="6">
    <source>
        <dbReference type="SAM" id="Coils"/>
    </source>
</evidence>
<comment type="subunit">
    <text evidence="5">Binds to RNA polymerase II.</text>
</comment>
<gene>
    <name evidence="8" type="ORF">OKIOD_LOCUS2152</name>
</gene>
<dbReference type="Pfam" id="PF03029">
    <property type="entry name" value="ATP_bind_1"/>
    <property type="match status" value="1"/>
</dbReference>
<dbReference type="SUPFAM" id="SSF52540">
    <property type="entry name" value="P-loop containing nucleoside triphosphate hydrolases"/>
    <property type="match status" value="1"/>
</dbReference>
<comment type="similarity">
    <text evidence="1 5">Belongs to the GPN-loop GTPase family.</text>
</comment>
<keyword evidence="3 5" id="KW-0378">Hydrolase</keyword>
<organism evidence="8 9">
    <name type="scientific">Oikopleura dioica</name>
    <name type="common">Tunicate</name>
    <dbReference type="NCBI Taxonomy" id="34765"/>
    <lineage>
        <taxon>Eukaryota</taxon>
        <taxon>Metazoa</taxon>
        <taxon>Chordata</taxon>
        <taxon>Tunicata</taxon>
        <taxon>Appendicularia</taxon>
        <taxon>Copelata</taxon>
        <taxon>Oikopleuridae</taxon>
        <taxon>Oikopleura</taxon>
    </lineage>
</organism>
<evidence type="ECO:0000313" key="8">
    <source>
        <dbReference type="EMBL" id="CAG5084260.1"/>
    </source>
</evidence>
<keyword evidence="9" id="KW-1185">Reference proteome</keyword>
<dbReference type="InterPro" id="IPR030230">
    <property type="entry name" value="Gpn1/Npa3/XAB1"/>
</dbReference>
<feature type="compositionally biased region" description="Basic and acidic residues" evidence="7">
    <location>
        <begin position="316"/>
        <end position="329"/>
    </location>
</feature>
<keyword evidence="5" id="KW-0963">Cytoplasm</keyword>
<comment type="subcellular location">
    <subcellularLocation>
        <location evidence="5">Cytoplasm</location>
    </subcellularLocation>
    <subcellularLocation>
        <location evidence="5">Nucleus</location>
    </subcellularLocation>
</comment>
<dbReference type="Proteomes" id="UP001158576">
    <property type="component" value="Chromosome PAR"/>
</dbReference>
<evidence type="ECO:0000256" key="3">
    <source>
        <dbReference type="ARBA" id="ARBA00022801"/>
    </source>
</evidence>
<comment type="function">
    <text evidence="5">Small GTPase required for proper nuclear import of RNA polymerase II (RNAPII). May act at an RNAP assembly step prior to nuclear import.</text>
</comment>
<dbReference type="EC" id="3.6.5.-" evidence="5"/>
<reference evidence="8 9" key="1">
    <citation type="submission" date="2021-04" db="EMBL/GenBank/DDBJ databases">
        <authorList>
            <person name="Bliznina A."/>
        </authorList>
    </citation>
    <scope>NUCLEOTIDE SEQUENCE [LARGE SCALE GENOMIC DNA]</scope>
</reference>
<evidence type="ECO:0000256" key="5">
    <source>
        <dbReference type="RuleBase" id="RU365059"/>
    </source>
</evidence>
<keyword evidence="2 5" id="KW-0547">Nucleotide-binding</keyword>
<evidence type="ECO:0000313" key="9">
    <source>
        <dbReference type="Proteomes" id="UP001158576"/>
    </source>
</evidence>
<keyword evidence="6" id="KW-0175">Coiled coil</keyword>
<evidence type="ECO:0000256" key="4">
    <source>
        <dbReference type="ARBA" id="ARBA00023134"/>
    </source>
</evidence>
<protein>
    <recommendedName>
        <fullName evidence="5">GPN-loop GTPase</fullName>
        <ecNumber evidence="5">3.6.5.-</ecNumber>
    </recommendedName>
</protein>
<proteinExistence type="inferred from homology"/>
<evidence type="ECO:0000256" key="1">
    <source>
        <dbReference type="ARBA" id="ARBA00005290"/>
    </source>
</evidence>
<dbReference type="Gene3D" id="3.40.50.300">
    <property type="entry name" value="P-loop containing nucleotide triphosphate hydrolases"/>
    <property type="match status" value="1"/>
</dbReference>
<sequence>MAEKVSEAGDSAVKPTALLVMGMAGSGKTTFVQRLTAELQMANIERPPYVLNLDPAVADLQYPANIDIRDTVNYKEVMTQYGLGPNGAIMTSLNLFSTKFDQVLSLIEKRSPDHDHVIFDTPGQIEVFTWSASGSIITETLASTIPTVILYVMDVAKCTSPVTFMSNMMYACSILYKTELPFVIVLNKSDIVNHAFAIEWMRDYETFIDAVNQEESYISNLSRSLSLVLDDFYCDLRAVGFSSVTGMGMTDLMEKITDARKEYFEEFLPELERKREKARQREEQRKAEDLQRLKDDLVRNSIGLALQLNSKLKSSVKEIKPSARDDPAKRAFGVQRSE</sequence>
<dbReference type="EMBL" id="OU015568">
    <property type="protein sequence ID" value="CAG5084260.1"/>
    <property type="molecule type" value="Genomic_DNA"/>
</dbReference>
<dbReference type="PANTHER" id="PTHR21231">
    <property type="entry name" value="XPA-BINDING PROTEIN 1-RELATED"/>
    <property type="match status" value="1"/>
</dbReference>
<dbReference type="InterPro" id="IPR027417">
    <property type="entry name" value="P-loop_NTPase"/>
</dbReference>
<evidence type="ECO:0000256" key="2">
    <source>
        <dbReference type="ARBA" id="ARBA00022741"/>
    </source>
</evidence>
<dbReference type="PANTHER" id="PTHR21231:SF8">
    <property type="entry name" value="GPN-LOOP GTPASE 1"/>
    <property type="match status" value="1"/>
</dbReference>
<evidence type="ECO:0000256" key="7">
    <source>
        <dbReference type="SAM" id="MobiDB-lite"/>
    </source>
</evidence>
<dbReference type="CDD" id="cd17870">
    <property type="entry name" value="GPN1"/>
    <property type="match status" value="1"/>
</dbReference>
<dbReference type="InterPro" id="IPR004130">
    <property type="entry name" value="Gpn"/>
</dbReference>
<feature type="region of interest" description="Disordered" evidence="7">
    <location>
        <begin position="316"/>
        <end position="338"/>
    </location>
</feature>